<reference evidence="1" key="2">
    <citation type="submission" date="2022-10" db="EMBL/GenBank/DDBJ databases">
        <authorList>
            <consortium name="ENA_rothamsted_submissions"/>
            <consortium name="culmorum"/>
            <person name="King R."/>
        </authorList>
    </citation>
    <scope>NUCLEOTIDE SEQUENCE</scope>
</reference>
<dbReference type="AlphaFoldDB" id="A0A9N9SJ84"/>
<organism evidence="1 2">
    <name type="scientific">Phaedon cochleariae</name>
    <name type="common">Mustard beetle</name>
    <dbReference type="NCBI Taxonomy" id="80249"/>
    <lineage>
        <taxon>Eukaryota</taxon>
        <taxon>Metazoa</taxon>
        <taxon>Ecdysozoa</taxon>
        <taxon>Arthropoda</taxon>
        <taxon>Hexapoda</taxon>
        <taxon>Insecta</taxon>
        <taxon>Pterygota</taxon>
        <taxon>Neoptera</taxon>
        <taxon>Endopterygota</taxon>
        <taxon>Coleoptera</taxon>
        <taxon>Polyphaga</taxon>
        <taxon>Cucujiformia</taxon>
        <taxon>Chrysomeloidea</taxon>
        <taxon>Chrysomelidae</taxon>
        <taxon>Chrysomelinae</taxon>
        <taxon>Chrysomelini</taxon>
        <taxon>Phaedon</taxon>
    </lineage>
</organism>
<evidence type="ECO:0000313" key="2">
    <source>
        <dbReference type="Proteomes" id="UP001153737"/>
    </source>
</evidence>
<dbReference type="InterPro" id="IPR012337">
    <property type="entry name" value="RNaseH-like_sf"/>
</dbReference>
<name>A0A9N9SJ84_PHACE</name>
<dbReference type="EMBL" id="OU896713">
    <property type="protein sequence ID" value="CAG9823926.1"/>
    <property type="molecule type" value="Genomic_DNA"/>
</dbReference>
<evidence type="ECO:0000313" key="1">
    <source>
        <dbReference type="EMBL" id="CAG9823926.1"/>
    </source>
</evidence>
<sequence>MIERFLELEEPVRSTLALLDSDKFPVIVVEEWKMLTDIKKVLEPLEAVKNIMSGQNYVTLSSVIVLTKGLESILREMETQDFALVQTMVNAMLQSIKDRLGDLESSNMLLISTFWDPRFKTVSFSSDIVAERSKKLVINLVTQKVTVSGEVMKQAQENILKPSNKNENAPSENYPSKKLLQPSGTSMSGAIIEVQSVECNTKIPEIFRLVLIGCQHVSVVTYEVDLMWMELYIRRQNTFAVYG</sequence>
<dbReference type="SUPFAM" id="SSF53098">
    <property type="entry name" value="Ribonuclease H-like"/>
    <property type="match status" value="1"/>
</dbReference>
<keyword evidence="2" id="KW-1185">Reference proteome</keyword>
<gene>
    <name evidence="1" type="ORF">PHAECO_LOCUS10895</name>
</gene>
<proteinExistence type="predicted"/>
<dbReference type="OrthoDB" id="1607513at2759"/>
<protein>
    <submittedName>
        <fullName evidence="1">Uncharacterized protein</fullName>
    </submittedName>
</protein>
<accession>A0A9N9SJ84</accession>
<dbReference type="Proteomes" id="UP001153737">
    <property type="component" value="Chromosome 7"/>
</dbReference>
<reference evidence="1" key="1">
    <citation type="submission" date="2022-01" db="EMBL/GenBank/DDBJ databases">
        <authorList>
            <person name="King R."/>
        </authorList>
    </citation>
    <scope>NUCLEOTIDE SEQUENCE</scope>
</reference>